<dbReference type="InterPro" id="IPR001296">
    <property type="entry name" value="Glyco_trans_1"/>
</dbReference>
<dbReference type="PANTHER" id="PTHR12526:SF638">
    <property type="entry name" value="SPORE COAT PROTEIN SA"/>
    <property type="match status" value="1"/>
</dbReference>
<dbReference type="Gene3D" id="3.40.50.2000">
    <property type="entry name" value="Glycogen Phosphorylase B"/>
    <property type="match status" value="2"/>
</dbReference>
<proteinExistence type="predicted"/>
<keyword evidence="3" id="KW-0328">Glycosyltransferase</keyword>
<evidence type="ECO:0000259" key="2">
    <source>
        <dbReference type="Pfam" id="PF13439"/>
    </source>
</evidence>
<accession>A0ABX8WME9</accession>
<sequence>MNARQQPLRVLQLLPALDAGGVEKSTLEIAAALIAAGHEATVVSAGGRMVTGLEALGARHITLDIGRKSLAVLRHVRTLRQLFADYDIVHARSRIPAWLAWLALRGMKTPPHFVTTVHGLNSPSRYSRIMTAGERVICVSNAVKAYVLQHYPQTDARKLVVIPRGISVAAFPRRAATDRNARARFSGCWPRLAQAGPLILMPGRGTRLKGHEDAIRLVQHLKADNLHAVLWMPGAEDPKRAGYIAELETLAATLGVAEQVIITPPVADVADAYAASDLVLQLSRKPESFGRTVVEALSVGVPVLGWDHGGVGEIFQSIFPEGAVPCFATDVLTHKALSFLKAPPQPPASIPYNLGSMQSATLEVYDDLQHTN</sequence>
<gene>
    <name evidence="3" type="ORF">H8L67_09590</name>
</gene>
<dbReference type="SUPFAM" id="SSF53756">
    <property type="entry name" value="UDP-Glycosyltransferase/glycogen phosphorylase"/>
    <property type="match status" value="1"/>
</dbReference>
<evidence type="ECO:0000313" key="4">
    <source>
        <dbReference type="Proteomes" id="UP000824755"/>
    </source>
</evidence>
<protein>
    <submittedName>
        <fullName evidence="3">Glycosyltransferase</fullName>
        <ecNumber evidence="3">2.4.-.-</ecNumber>
    </submittedName>
</protein>
<dbReference type="EMBL" id="CP080544">
    <property type="protein sequence ID" value="QYR52810.1"/>
    <property type="molecule type" value="Genomic_DNA"/>
</dbReference>
<dbReference type="InterPro" id="IPR028098">
    <property type="entry name" value="Glyco_trans_4-like_N"/>
</dbReference>
<name>A0ABX8WME9_9GAMM</name>
<feature type="domain" description="Glycosyltransferase subfamily 4-like N-terminal" evidence="2">
    <location>
        <begin position="20"/>
        <end position="168"/>
    </location>
</feature>
<feature type="domain" description="Glycosyl transferase family 1" evidence="1">
    <location>
        <begin position="196"/>
        <end position="317"/>
    </location>
</feature>
<dbReference type="GO" id="GO:0016757">
    <property type="term" value="F:glycosyltransferase activity"/>
    <property type="evidence" value="ECO:0007669"/>
    <property type="project" value="UniProtKB-KW"/>
</dbReference>
<dbReference type="EC" id="2.4.-.-" evidence="3"/>
<keyword evidence="4" id="KW-1185">Reference proteome</keyword>
<reference evidence="3 4" key="1">
    <citation type="submission" date="2021-08" db="EMBL/GenBank/DDBJ databases">
        <title>Lysobacter sp. strain CJ11 Genome sequencing and assembly.</title>
        <authorList>
            <person name="Kim I."/>
        </authorList>
    </citation>
    <scope>NUCLEOTIDE SEQUENCE [LARGE SCALE GENOMIC DNA]</scope>
    <source>
        <strain evidence="3 4">CJ11</strain>
    </source>
</reference>
<keyword evidence="3" id="KW-0808">Transferase</keyword>
<evidence type="ECO:0000313" key="3">
    <source>
        <dbReference type="EMBL" id="QYR52810.1"/>
    </source>
</evidence>
<dbReference type="Pfam" id="PF00534">
    <property type="entry name" value="Glycos_transf_1"/>
    <property type="match status" value="1"/>
</dbReference>
<dbReference type="Proteomes" id="UP000824755">
    <property type="component" value="Chromosome"/>
</dbReference>
<organism evidence="3 4">
    <name type="scientific">Lysobacter soyae</name>
    <dbReference type="NCBI Taxonomy" id="2764185"/>
    <lineage>
        <taxon>Bacteria</taxon>
        <taxon>Pseudomonadati</taxon>
        <taxon>Pseudomonadota</taxon>
        <taxon>Gammaproteobacteria</taxon>
        <taxon>Lysobacterales</taxon>
        <taxon>Lysobacteraceae</taxon>
        <taxon>Lysobacter</taxon>
    </lineage>
</organism>
<dbReference type="Pfam" id="PF13439">
    <property type="entry name" value="Glyco_transf_4"/>
    <property type="match status" value="1"/>
</dbReference>
<dbReference type="PANTHER" id="PTHR12526">
    <property type="entry name" value="GLYCOSYLTRANSFERASE"/>
    <property type="match status" value="1"/>
</dbReference>
<dbReference type="RefSeq" id="WP_220379625.1">
    <property type="nucleotide sequence ID" value="NZ_CP080544.1"/>
</dbReference>
<evidence type="ECO:0000259" key="1">
    <source>
        <dbReference type="Pfam" id="PF00534"/>
    </source>
</evidence>